<comment type="caution">
    <text evidence="1">The sequence shown here is derived from an EMBL/GenBank/DDBJ whole genome shotgun (WGS) entry which is preliminary data.</text>
</comment>
<dbReference type="Pfam" id="PF07247">
    <property type="entry name" value="AATase"/>
    <property type="match status" value="1"/>
</dbReference>
<dbReference type="AlphaFoldDB" id="A0A9N9UJD9"/>
<dbReference type="SUPFAM" id="SSF52777">
    <property type="entry name" value="CoA-dependent acyltransferases"/>
    <property type="match status" value="1"/>
</dbReference>
<dbReference type="EMBL" id="CABFNO020001469">
    <property type="protein sequence ID" value="CAG9990246.1"/>
    <property type="molecule type" value="Genomic_DNA"/>
</dbReference>
<gene>
    <name evidence="1" type="ORF">CBYS24578_00012476</name>
</gene>
<evidence type="ECO:0000313" key="2">
    <source>
        <dbReference type="Proteomes" id="UP000754883"/>
    </source>
</evidence>
<proteinExistence type="predicted"/>
<organism evidence="1 2">
    <name type="scientific">Clonostachys byssicola</name>
    <dbReference type="NCBI Taxonomy" id="160290"/>
    <lineage>
        <taxon>Eukaryota</taxon>
        <taxon>Fungi</taxon>
        <taxon>Dikarya</taxon>
        <taxon>Ascomycota</taxon>
        <taxon>Pezizomycotina</taxon>
        <taxon>Sordariomycetes</taxon>
        <taxon>Hypocreomycetidae</taxon>
        <taxon>Hypocreales</taxon>
        <taxon>Bionectriaceae</taxon>
        <taxon>Clonostachys</taxon>
    </lineage>
</organism>
<evidence type="ECO:0000313" key="1">
    <source>
        <dbReference type="EMBL" id="CAG9990246.1"/>
    </source>
</evidence>
<evidence type="ECO:0008006" key="3">
    <source>
        <dbReference type="Google" id="ProtNLM"/>
    </source>
</evidence>
<protein>
    <recommendedName>
        <fullName evidence="3">Alcohol acetyltransferase FCK4</fullName>
    </recommendedName>
</protein>
<dbReference type="PANTHER" id="PTHR28037:SF1">
    <property type="entry name" value="ALCOHOL O-ACETYLTRANSFERASE 1-RELATED"/>
    <property type="match status" value="1"/>
</dbReference>
<accession>A0A9N9UJD9</accession>
<dbReference type="InterPro" id="IPR023213">
    <property type="entry name" value="CAT-like_dom_sf"/>
</dbReference>
<dbReference type="PANTHER" id="PTHR28037">
    <property type="entry name" value="ALCOHOL O-ACETYLTRANSFERASE 1-RELATED"/>
    <property type="match status" value="1"/>
</dbReference>
<dbReference type="InterPro" id="IPR010828">
    <property type="entry name" value="Atf2/Sli1-like"/>
</dbReference>
<name>A0A9N9UJD9_9HYPO</name>
<dbReference type="GO" id="GO:0008080">
    <property type="term" value="F:N-acetyltransferase activity"/>
    <property type="evidence" value="ECO:0007669"/>
    <property type="project" value="TreeGrafter"/>
</dbReference>
<keyword evidence="2" id="KW-1185">Reference proteome</keyword>
<dbReference type="InterPro" id="IPR052058">
    <property type="entry name" value="Alcohol_O-acetyltransferase"/>
</dbReference>
<reference evidence="1" key="1">
    <citation type="submission" date="2021-10" db="EMBL/GenBank/DDBJ databases">
        <authorList>
            <person name="Piombo E."/>
        </authorList>
    </citation>
    <scope>NUCLEOTIDE SEQUENCE</scope>
</reference>
<dbReference type="Proteomes" id="UP000754883">
    <property type="component" value="Unassembled WGS sequence"/>
</dbReference>
<sequence length="474" mass="52187">MTVAKNIHHRRASPNEQRTITREDLGHYYAVIVGAVYELKGKLNIAAPETFYPALSQCVQQEPWLCVVVGDEHTEKAFFERVPTLDFKNHLTILSPSEKDTDDLTLIQETLEADVDRPFTKGCPPWRVIIQPLEAENQFFAVFSFSHTIGDGMTGPIFHRTFGRGLNETTTGTKLAEYQIAKSCTKPLPGPFDTPERLPISWSFLLGPICGEIFPKFILDLLGLKASITHGDEGTWIATPVFFDPKTYKSQVRVVEIEAAVVERALRATRQHDAKLTGVVNPLVARALSKLLPDKRITNFVCQTAINMRRSVGVPADEMGEFASGCYSRTARSEAEGPLTPEEWANAKEITEQFALTASELKDQAIGLLRYVPNVRQWMTAKLGKPRDCSIELSNLGLVDVDAAAGSNVVIKKMVFTQPGHVAGPPFTVNTVTMKGGSLMVTMTWQTGALGIEGDEGAFIDEVCATLKSGFESL</sequence>
<dbReference type="OrthoDB" id="2150604at2759"/>
<dbReference type="Gene3D" id="3.30.559.10">
    <property type="entry name" value="Chloramphenicol acetyltransferase-like domain"/>
    <property type="match status" value="1"/>
</dbReference>